<dbReference type="EMBL" id="MU003845">
    <property type="protein sequence ID" value="KAF2717362.1"/>
    <property type="molecule type" value="Genomic_DNA"/>
</dbReference>
<sequence length="149" mass="16404">MANNTLDRVTAWSDVAYEVTIDCGIDIKFFRVNRQLYRKIVTVQVTNTIQAIDPGRFVAVHLGVQRLICIRVANHGEANACPVNVDDSSFILKGTETFTFYEGLVRASYVIDSRLKVNVVLDLVGRKTSVGRIDYGCLACAFEAGGQGV</sequence>
<evidence type="ECO:0000313" key="1">
    <source>
        <dbReference type="EMBL" id="KAF2717362.1"/>
    </source>
</evidence>
<dbReference type="AlphaFoldDB" id="A0A9P4PYM2"/>
<organism evidence="1 2">
    <name type="scientific">Polychaeton citri CBS 116435</name>
    <dbReference type="NCBI Taxonomy" id="1314669"/>
    <lineage>
        <taxon>Eukaryota</taxon>
        <taxon>Fungi</taxon>
        <taxon>Dikarya</taxon>
        <taxon>Ascomycota</taxon>
        <taxon>Pezizomycotina</taxon>
        <taxon>Dothideomycetes</taxon>
        <taxon>Dothideomycetidae</taxon>
        <taxon>Capnodiales</taxon>
        <taxon>Capnodiaceae</taxon>
        <taxon>Polychaeton</taxon>
    </lineage>
</organism>
<proteinExistence type="predicted"/>
<name>A0A9P4PYM2_9PEZI</name>
<keyword evidence="2" id="KW-1185">Reference proteome</keyword>
<protein>
    <submittedName>
        <fullName evidence="1">Uncharacterized protein</fullName>
    </submittedName>
</protein>
<reference evidence="1" key="1">
    <citation type="journal article" date="2020" name="Stud. Mycol.">
        <title>101 Dothideomycetes genomes: a test case for predicting lifestyles and emergence of pathogens.</title>
        <authorList>
            <person name="Haridas S."/>
            <person name="Albert R."/>
            <person name="Binder M."/>
            <person name="Bloem J."/>
            <person name="Labutti K."/>
            <person name="Salamov A."/>
            <person name="Andreopoulos B."/>
            <person name="Baker S."/>
            <person name="Barry K."/>
            <person name="Bills G."/>
            <person name="Bluhm B."/>
            <person name="Cannon C."/>
            <person name="Castanera R."/>
            <person name="Culley D."/>
            <person name="Daum C."/>
            <person name="Ezra D."/>
            <person name="Gonzalez J."/>
            <person name="Henrissat B."/>
            <person name="Kuo A."/>
            <person name="Liang C."/>
            <person name="Lipzen A."/>
            <person name="Lutzoni F."/>
            <person name="Magnuson J."/>
            <person name="Mondo S."/>
            <person name="Nolan M."/>
            <person name="Ohm R."/>
            <person name="Pangilinan J."/>
            <person name="Park H.-J."/>
            <person name="Ramirez L."/>
            <person name="Alfaro M."/>
            <person name="Sun H."/>
            <person name="Tritt A."/>
            <person name="Yoshinaga Y."/>
            <person name="Zwiers L.-H."/>
            <person name="Turgeon B."/>
            <person name="Goodwin S."/>
            <person name="Spatafora J."/>
            <person name="Crous P."/>
            <person name="Grigoriev I."/>
        </authorList>
    </citation>
    <scope>NUCLEOTIDE SEQUENCE</scope>
    <source>
        <strain evidence="1">CBS 116435</strain>
    </source>
</reference>
<gene>
    <name evidence="1" type="ORF">K431DRAFT_297845</name>
</gene>
<evidence type="ECO:0000313" key="2">
    <source>
        <dbReference type="Proteomes" id="UP000799441"/>
    </source>
</evidence>
<dbReference type="Proteomes" id="UP000799441">
    <property type="component" value="Unassembled WGS sequence"/>
</dbReference>
<accession>A0A9P4PYM2</accession>
<comment type="caution">
    <text evidence="1">The sequence shown here is derived from an EMBL/GenBank/DDBJ whole genome shotgun (WGS) entry which is preliminary data.</text>
</comment>